<dbReference type="PANTHER" id="PTHR42894">
    <property type="entry name" value="N-(5'-PHOSPHORIBOSYL)ANTHRANILATE ISOMERASE"/>
    <property type="match status" value="1"/>
</dbReference>
<feature type="domain" description="N-(5'phosphoribosyl) anthranilate isomerase (PRAI)" evidence="10">
    <location>
        <begin position="6"/>
        <end position="204"/>
    </location>
</feature>
<dbReference type="EC" id="5.3.1.24" evidence="3 9"/>
<evidence type="ECO:0000256" key="8">
    <source>
        <dbReference type="ARBA" id="ARBA00023235"/>
    </source>
</evidence>
<comment type="pathway">
    <text evidence="2 9">Amino-acid biosynthesis; L-tryptophan biosynthesis; L-tryptophan from chorismate: step 3/5.</text>
</comment>
<evidence type="ECO:0000256" key="1">
    <source>
        <dbReference type="ARBA" id="ARBA00001164"/>
    </source>
</evidence>
<gene>
    <name evidence="9" type="primary">trpF</name>
    <name evidence="11" type="ORF">DJ013_19430</name>
</gene>
<evidence type="ECO:0000313" key="12">
    <source>
        <dbReference type="Proteomes" id="UP000249873"/>
    </source>
</evidence>
<dbReference type="KEGG" id="als:DJ013_19430"/>
<keyword evidence="12" id="KW-1185">Reference proteome</keyword>
<name>A0A2Z4GHE1_9BACT</name>
<evidence type="ECO:0000256" key="9">
    <source>
        <dbReference type="HAMAP-Rule" id="MF_00135"/>
    </source>
</evidence>
<evidence type="ECO:0000256" key="3">
    <source>
        <dbReference type="ARBA" id="ARBA00012572"/>
    </source>
</evidence>
<dbReference type="InterPro" id="IPR044643">
    <property type="entry name" value="TrpF_fam"/>
</dbReference>
<dbReference type="OrthoDB" id="9786954at2"/>
<comment type="catalytic activity">
    <reaction evidence="1 9">
        <text>N-(5-phospho-beta-D-ribosyl)anthranilate = 1-(2-carboxyphenylamino)-1-deoxy-D-ribulose 5-phosphate</text>
        <dbReference type="Rhea" id="RHEA:21540"/>
        <dbReference type="ChEBI" id="CHEBI:18277"/>
        <dbReference type="ChEBI" id="CHEBI:58613"/>
        <dbReference type="EC" id="5.3.1.24"/>
    </reaction>
</comment>
<keyword evidence="7 9" id="KW-0057">Aromatic amino acid biosynthesis</keyword>
<accession>A0A2Z4GHE1</accession>
<evidence type="ECO:0000256" key="2">
    <source>
        <dbReference type="ARBA" id="ARBA00004664"/>
    </source>
</evidence>
<evidence type="ECO:0000259" key="10">
    <source>
        <dbReference type="Pfam" id="PF00697"/>
    </source>
</evidence>
<evidence type="ECO:0000256" key="5">
    <source>
        <dbReference type="ARBA" id="ARBA00022605"/>
    </source>
</evidence>
<dbReference type="Pfam" id="PF00697">
    <property type="entry name" value="PRAI"/>
    <property type="match status" value="1"/>
</dbReference>
<keyword evidence="5 9" id="KW-0028">Amino-acid biosynthesis</keyword>
<evidence type="ECO:0000313" key="11">
    <source>
        <dbReference type="EMBL" id="AWW00224.1"/>
    </source>
</evidence>
<dbReference type="EMBL" id="CP029480">
    <property type="protein sequence ID" value="AWW00224.1"/>
    <property type="molecule type" value="Genomic_DNA"/>
</dbReference>
<dbReference type="GO" id="GO:0004640">
    <property type="term" value="F:phosphoribosylanthranilate isomerase activity"/>
    <property type="evidence" value="ECO:0007669"/>
    <property type="project" value="UniProtKB-UniRule"/>
</dbReference>
<sequence length="214" mass="24170">MNLKLKVCGMRDSQNIKDVLTVKPDYMGFIFFHKSPRNLAGNWSPEILQDFPNSTKKVGVFVNETLEVVIDKVKKYKLDMVQLHGSESVVYCQKLQSLKISVMKAFSVDEDFDFETVTPYQKVCTQFLFDTKAKGGYGGHGKTFDWSLLDQYTLDTPFLLAGGIDLSNMEELKNIGNPALTGIDVNSKFEIEPALKDIEKLRQLRKALDGLNSN</sequence>
<dbReference type="SUPFAM" id="SSF51366">
    <property type="entry name" value="Ribulose-phoshate binding barrel"/>
    <property type="match status" value="1"/>
</dbReference>
<keyword evidence="6 9" id="KW-0822">Tryptophan biosynthesis</keyword>
<dbReference type="UniPathway" id="UPA00035">
    <property type="reaction ID" value="UER00042"/>
</dbReference>
<keyword evidence="8 9" id="KW-0413">Isomerase</keyword>
<dbReference type="InterPro" id="IPR011060">
    <property type="entry name" value="RibuloseP-bd_barrel"/>
</dbReference>
<dbReference type="InterPro" id="IPR001240">
    <property type="entry name" value="PRAI_dom"/>
</dbReference>
<dbReference type="CDD" id="cd00405">
    <property type="entry name" value="PRAI"/>
    <property type="match status" value="1"/>
</dbReference>
<proteinExistence type="inferred from homology"/>
<evidence type="ECO:0000256" key="6">
    <source>
        <dbReference type="ARBA" id="ARBA00022822"/>
    </source>
</evidence>
<comment type="similarity">
    <text evidence="9">Belongs to the TrpF family.</text>
</comment>
<dbReference type="AlphaFoldDB" id="A0A2Z4GHE1"/>
<dbReference type="PANTHER" id="PTHR42894:SF1">
    <property type="entry name" value="N-(5'-PHOSPHORIBOSYL)ANTHRANILATE ISOMERASE"/>
    <property type="match status" value="1"/>
</dbReference>
<reference evidence="11 12" key="1">
    <citation type="submission" date="2018-05" db="EMBL/GenBank/DDBJ databases">
        <title>Complete genome sequence of Arcticibacterium luteifluviistationis SM1504T, a cytophagaceae bacterium isolated from Arctic surface seawater.</title>
        <authorList>
            <person name="Li Y."/>
            <person name="Qin Q.-L."/>
        </authorList>
    </citation>
    <scope>NUCLEOTIDE SEQUENCE [LARGE SCALE GENOMIC DNA]</scope>
    <source>
        <strain evidence="11 12">SM1504</strain>
    </source>
</reference>
<dbReference type="Proteomes" id="UP000249873">
    <property type="component" value="Chromosome"/>
</dbReference>
<dbReference type="HAMAP" id="MF_00135">
    <property type="entry name" value="PRAI"/>
    <property type="match status" value="1"/>
</dbReference>
<dbReference type="InterPro" id="IPR013785">
    <property type="entry name" value="Aldolase_TIM"/>
</dbReference>
<evidence type="ECO:0000256" key="7">
    <source>
        <dbReference type="ARBA" id="ARBA00023141"/>
    </source>
</evidence>
<dbReference type="RefSeq" id="WP_111373591.1">
    <property type="nucleotide sequence ID" value="NZ_CP029480.1"/>
</dbReference>
<evidence type="ECO:0000256" key="4">
    <source>
        <dbReference type="ARBA" id="ARBA00022272"/>
    </source>
</evidence>
<dbReference type="Gene3D" id="3.20.20.70">
    <property type="entry name" value="Aldolase class I"/>
    <property type="match status" value="1"/>
</dbReference>
<dbReference type="GO" id="GO:0000162">
    <property type="term" value="P:L-tryptophan biosynthetic process"/>
    <property type="evidence" value="ECO:0007669"/>
    <property type="project" value="UniProtKB-UniRule"/>
</dbReference>
<protein>
    <recommendedName>
        <fullName evidence="4 9">N-(5'-phosphoribosyl)anthranilate isomerase</fullName>
        <shortName evidence="9">PRAI</shortName>
        <ecNumber evidence="3 9">5.3.1.24</ecNumber>
    </recommendedName>
</protein>
<organism evidence="11 12">
    <name type="scientific">Arcticibacterium luteifluviistationis</name>
    <dbReference type="NCBI Taxonomy" id="1784714"/>
    <lineage>
        <taxon>Bacteria</taxon>
        <taxon>Pseudomonadati</taxon>
        <taxon>Bacteroidota</taxon>
        <taxon>Cytophagia</taxon>
        <taxon>Cytophagales</taxon>
        <taxon>Leadbetterellaceae</taxon>
        <taxon>Arcticibacterium</taxon>
    </lineage>
</organism>